<reference evidence="1 2" key="1">
    <citation type="submission" date="2018-11" db="EMBL/GenBank/DDBJ databases">
        <title>Complete genome sequence of Leptospira kmetyi isolate LS 001/16 from soil sample associated with a leptospirosis patient in Kelantan.</title>
        <authorList>
            <person name="Muhammad Yusoff F."/>
            <person name="Muhammad Yusoff S."/>
            <person name="Ahmad M.N."/>
            <person name="Yusof N.Y."/>
            <person name="Aziah I."/>
        </authorList>
    </citation>
    <scope>NUCLEOTIDE SEQUENCE [LARGE SCALE GENOMIC DNA]</scope>
    <source>
        <strain evidence="1 2">LS 001/16</strain>
    </source>
</reference>
<dbReference type="KEGG" id="lkm:EFP84_04490"/>
<dbReference type="PROSITE" id="PS51257">
    <property type="entry name" value="PROKAR_LIPOPROTEIN"/>
    <property type="match status" value="1"/>
</dbReference>
<proteinExistence type="predicted"/>
<evidence type="ECO:0000313" key="1">
    <source>
        <dbReference type="EMBL" id="AYV54845.1"/>
    </source>
</evidence>
<gene>
    <name evidence="1" type="ORF">EFP84_04490</name>
</gene>
<accession>A0AAD0UL49</accession>
<evidence type="ECO:0000313" key="2">
    <source>
        <dbReference type="Proteomes" id="UP000276407"/>
    </source>
</evidence>
<dbReference type="Proteomes" id="UP000276407">
    <property type="component" value="Chromosome 1"/>
</dbReference>
<name>A0AAD0UL49_9LEPT</name>
<dbReference type="AlphaFoldDB" id="A0AAD0UL49"/>
<dbReference type="RefSeq" id="WP_123179237.1">
    <property type="nucleotide sequence ID" value="NZ_CP033614.1"/>
</dbReference>
<dbReference type="EMBL" id="CP033614">
    <property type="protein sequence ID" value="AYV54845.1"/>
    <property type="molecule type" value="Genomic_DNA"/>
</dbReference>
<protein>
    <submittedName>
        <fullName evidence="1">Uncharacterized protein</fullName>
    </submittedName>
</protein>
<sequence>MAKKISFCILFYFWIGCGASKSKFIRLKKESTEQASLYLLRPSRIPLAFWKQKISVFKYAGTFQNSAPFFYAEVVLGDGEYIQMNLEEGYYRLNSRDAEKILFLGKNKTYFVDYFLFNESFFAFPELHFKELNKETAIEFLIDSSHMDRHENSTD</sequence>
<organism evidence="1 2">
    <name type="scientific">Leptospira kmetyi</name>
    <dbReference type="NCBI Taxonomy" id="408139"/>
    <lineage>
        <taxon>Bacteria</taxon>
        <taxon>Pseudomonadati</taxon>
        <taxon>Spirochaetota</taxon>
        <taxon>Spirochaetia</taxon>
        <taxon>Leptospirales</taxon>
        <taxon>Leptospiraceae</taxon>
        <taxon>Leptospira</taxon>
    </lineage>
</organism>